<accession>A0ABS1BZH6</accession>
<protein>
    <recommendedName>
        <fullName evidence="3">Lipoprotein</fullName>
    </recommendedName>
</protein>
<evidence type="ECO:0008006" key="3">
    <source>
        <dbReference type="Google" id="ProtNLM"/>
    </source>
</evidence>
<organism evidence="1 2">
    <name type="scientific">Adhaeribacter terrigena</name>
    <dbReference type="NCBI Taxonomy" id="2793070"/>
    <lineage>
        <taxon>Bacteria</taxon>
        <taxon>Pseudomonadati</taxon>
        <taxon>Bacteroidota</taxon>
        <taxon>Cytophagia</taxon>
        <taxon>Cytophagales</taxon>
        <taxon>Hymenobacteraceae</taxon>
        <taxon>Adhaeribacter</taxon>
    </lineage>
</organism>
<dbReference type="RefSeq" id="WP_200505073.1">
    <property type="nucleotide sequence ID" value="NZ_JAEHFX010000002.1"/>
</dbReference>
<dbReference type="PROSITE" id="PS51257">
    <property type="entry name" value="PROKAR_LIPOPROTEIN"/>
    <property type="match status" value="1"/>
</dbReference>
<dbReference type="Proteomes" id="UP000644147">
    <property type="component" value="Unassembled WGS sequence"/>
</dbReference>
<sequence>MLKKKIRAGTLIILAVFMTFSCKEASKKSKSATKEELLKKYFTLLDSLPEHDTLNSDYSHIRAYYRNDTAFLKERNNQIEFLVENKNKWAYSESCLSLSPLNKLKASEAYRFHFEGNNCPYDLSITIYKSDDKMKIHFFRYVAGNENSRCRIVKNFTKDLLDKDWAEFKKAIKYADFWGMKEDNGVPGVHGRYLRVKGFRLPTGYPEPLYKSIYRFSPHDTALNDLFYKVLELSGNEDACDQNR</sequence>
<dbReference type="EMBL" id="JAEHFX010000002">
    <property type="protein sequence ID" value="MBK0402322.1"/>
    <property type="molecule type" value="Genomic_DNA"/>
</dbReference>
<evidence type="ECO:0000313" key="2">
    <source>
        <dbReference type="Proteomes" id="UP000644147"/>
    </source>
</evidence>
<comment type="caution">
    <text evidence="1">The sequence shown here is derived from an EMBL/GenBank/DDBJ whole genome shotgun (WGS) entry which is preliminary data.</text>
</comment>
<keyword evidence="2" id="KW-1185">Reference proteome</keyword>
<reference evidence="1 2" key="1">
    <citation type="submission" date="2020-12" db="EMBL/GenBank/DDBJ databases">
        <title>Bacterial novel species Adhaeribacter sp. BT258 isolated from soil.</title>
        <authorList>
            <person name="Jung H.-Y."/>
        </authorList>
    </citation>
    <scope>NUCLEOTIDE SEQUENCE [LARGE SCALE GENOMIC DNA]</scope>
    <source>
        <strain evidence="1 2">BT258</strain>
    </source>
</reference>
<gene>
    <name evidence="1" type="ORF">I5M27_04955</name>
</gene>
<proteinExistence type="predicted"/>
<name>A0ABS1BZH6_9BACT</name>
<evidence type="ECO:0000313" key="1">
    <source>
        <dbReference type="EMBL" id="MBK0402322.1"/>
    </source>
</evidence>